<evidence type="ECO:0000259" key="4">
    <source>
        <dbReference type="Pfam" id="PF01467"/>
    </source>
</evidence>
<dbReference type="PANTHER" id="PTHR43793">
    <property type="entry name" value="FAD SYNTHASE"/>
    <property type="match status" value="1"/>
</dbReference>
<keyword evidence="6" id="KW-1185">Reference proteome</keyword>
<feature type="compositionally biased region" description="Polar residues" evidence="3">
    <location>
        <begin position="155"/>
        <end position="167"/>
    </location>
</feature>
<evidence type="ECO:0000256" key="2">
    <source>
        <dbReference type="ARBA" id="ARBA00022695"/>
    </source>
</evidence>
<feature type="domain" description="Cytidyltransferase-like" evidence="4">
    <location>
        <begin position="25"/>
        <end position="115"/>
    </location>
</feature>
<dbReference type="Gene3D" id="3.40.50.620">
    <property type="entry name" value="HUPs"/>
    <property type="match status" value="1"/>
</dbReference>
<organism evidence="5 6">
    <name type="scientific">Sphingobacterium pedocola</name>
    <dbReference type="NCBI Taxonomy" id="2082722"/>
    <lineage>
        <taxon>Bacteria</taxon>
        <taxon>Pseudomonadati</taxon>
        <taxon>Bacteroidota</taxon>
        <taxon>Sphingobacteriia</taxon>
        <taxon>Sphingobacteriales</taxon>
        <taxon>Sphingobacteriaceae</taxon>
        <taxon>Sphingobacterium</taxon>
    </lineage>
</organism>
<evidence type="ECO:0000256" key="3">
    <source>
        <dbReference type="SAM" id="MobiDB-lite"/>
    </source>
</evidence>
<dbReference type="InterPro" id="IPR014729">
    <property type="entry name" value="Rossmann-like_a/b/a_fold"/>
</dbReference>
<dbReference type="InterPro" id="IPR050385">
    <property type="entry name" value="Archaeal_FAD_synthase"/>
</dbReference>
<evidence type="ECO:0000256" key="1">
    <source>
        <dbReference type="ARBA" id="ARBA00022679"/>
    </source>
</evidence>
<sequence length="173" mass="19846">MKNEFVTSEKKERVGDLKIGITFSAFDLLHAGHIKMLEEAKTQCDYLICGLQTDPTLDRPEKNKPVQTVVERYIQLKGCKYVDEIVPYATEQDLEDILRSYKLDVRIVGDEYMSKNFTGRQYCEEKGIELYFNGRDHRFSSSGLRKSVAEKEGSNGHSQIGKSANSQIRKKQK</sequence>
<dbReference type="InterPro" id="IPR004821">
    <property type="entry name" value="Cyt_trans-like"/>
</dbReference>
<protein>
    <submittedName>
        <fullName evidence="5">Glycerol-3-phosphate cytidylyltransferase</fullName>
    </submittedName>
</protein>
<keyword evidence="1" id="KW-0808">Transferase</keyword>
<dbReference type="Proteomes" id="UP000618319">
    <property type="component" value="Unassembled WGS sequence"/>
</dbReference>
<dbReference type="RefSeq" id="WP_196937354.1">
    <property type="nucleotide sequence ID" value="NZ_MU158689.1"/>
</dbReference>
<feature type="region of interest" description="Disordered" evidence="3">
    <location>
        <begin position="143"/>
        <end position="173"/>
    </location>
</feature>
<comment type="caution">
    <text evidence="5">The sequence shown here is derived from an EMBL/GenBank/DDBJ whole genome shotgun (WGS) entry which is preliminary data.</text>
</comment>
<dbReference type="NCBIfam" id="TIGR00125">
    <property type="entry name" value="cyt_tran_rel"/>
    <property type="match status" value="1"/>
</dbReference>
<evidence type="ECO:0000313" key="6">
    <source>
        <dbReference type="Proteomes" id="UP000618319"/>
    </source>
</evidence>
<proteinExistence type="predicted"/>
<dbReference type="GO" id="GO:0016779">
    <property type="term" value="F:nucleotidyltransferase activity"/>
    <property type="evidence" value="ECO:0007669"/>
    <property type="project" value="UniProtKB-KW"/>
</dbReference>
<keyword evidence="2 5" id="KW-0548">Nucleotidyltransferase</keyword>
<reference evidence="5 6" key="1">
    <citation type="submission" date="2018-02" db="EMBL/GenBank/DDBJ databases">
        <title>Sphingobacterium KA21.</title>
        <authorList>
            <person name="Vasarhelyi B.M."/>
            <person name="Deshmukh S."/>
            <person name="Balint B."/>
            <person name="Kukolya J."/>
        </authorList>
    </citation>
    <scope>NUCLEOTIDE SEQUENCE [LARGE SCALE GENOMIC DNA]</scope>
    <source>
        <strain evidence="5 6">Ka21</strain>
    </source>
</reference>
<name>A0ABR9T234_9SPHI</name>
<dbReference type="SUPFAM" id="SSF52374">
    <property type="entry name" value="Nucleotidylyl transferase"/>
    <property type="match status" value="1"/>
</dbReference>
<gene>
    <name evidence="5" type="ORF">C4F40_01145</name>
</gene>
<dbReference type="EMBL" id="PSKQ01000010">
    <property type="protein sequence ID" value="MBE8719335.1"/>
    <property type="molecule type" value="Genomic_DNA"/>
</dbReference>
<accession>A0ABR9T234</accession>
<dbReference type="PANTHER" id="PTHR43793:SF1">
    <property type="entry name" value="FAD SYNTHASE"/>
    <property type="match status" value="1"/>
</dbReference>
<dbReference type="Pfam" id="PF01467">
    <property type="entry name" value="CTP_transf_like"/>
    <property type="match status" value="1"/>
</dbReference>
<evidence type="ECO:0000313" key="5">
    <source>
        <dbReference type="EMBL" id="MBE8719335.1"/>
    </source>
</evidence>